<dbReference type="PANTHER" id="PTHR12286:SF5">
    <property type="entry name" value="SACCHAROPINE DEHYDROGENASE-LIKE OXIDOREDUCTASE"/>
    <property type="match status" value="1"/>
</dbReference>
<keyword evidence="1" id="KW-1133">Transmembrane helix</keyword>
<evidence type="ECO:0000313" key="3">
    <source>
        <dbReference type="Proteomes" id="UP000719412"/>
    </source>
</evidence>
<dbReference type="GO" id="GO:0009247">
    <property type="term" value="P:glycolipid biosynthetic process"/>
    <property type="evidence" value="ECO:0007669"/>
    <property type="project" value="TreeGrafter"/>
</dbReference>
<evidence type="ECO:0000256" key="1">
    <source>
        <dbReference type="SAM" id="Phobius"/>
    </source>
</evidence>
<reference evidence="2" key="1">
    <citation type="journal article" date="2020" name="J Insects Food Feed">
        <title>The yellow mealworm (Tenebrio molitor) genome: a resource for the emerging insects as food and feed industry.</title>
        <authorList>
            <person name="Eriksson T."/>
            <person name="Andere A."/>
            <person name="Kelstrup H."/>
            <person name="Emery V."/>
            <person name="Picard C."/>
        </authorList>
    </citation>
    <scope>NUCLEOTIDE SEQUENCE</scope>
    <source>
        <strain evidence="2">Stoneville</strain>
        <tissue evidence="2">Whole head</tissue>
    </source>
</reference>
<feature type="transmembrane region" description="Helical" evidence="1">
    <location>
        <begin position="154"/>
        <end position="173"/>
    </location>
</feature>
<name>A0A8J6H5S9_TENMO</name>
<keyword evidence="1" id="KW-0472">Membrane</keyword>
<accession>A0A8J6H5S9</accession>
<dbReference type="EMBL" id="JABDTM020028940">
    <property type="protein sequence ID" value="KAH0808261.1"/>
    <property type="molecule type" value="Genomic_DNA"/>
</dbReference>
<sequence>MQLKYHSAAQEKGVYIVSACGLDSIPCDLGVVFLQQNFTGTLNSVVTYLDFWEEGEPTPGPAINYGTWESAVYGLAYAKELGSLRRQLFPTRLPSFKPKLEAKKFPHKSSLVAGWSVPFLGSDRSIVKRSQRCFYEKDSKRPVQIETYFVIKSFLYLLMFAIFGTIFSFLARFKYGRSLLLKYPEKFSGGLFSHEQPSEEKLKKSWFSVTLYGEGWKESLPDANDEYTTPVDRAVCVKVKGRNPAYGSTCVCLVLSAITLITETDKMPPGGGVYPPGFAFAKTSLADQLNENGVTFEVVFEKDLHLSKY</sequence>
<dbReference type="Gene3D" id="3.40.50.720">
    <property type="entry name" value="NAD(P)-binding Rossmann-like Domain"/>
    <property type="match status" value="1"/>
</dbReference>
<dbReference type="PANTHER" id="PTHR12286">
    <property type="entry name" value="SACCHAROPINE DEHYDROGENASE-LIKE OXIDOREDUCTASE"/>
    <property type="match status" value="1"/>
</dbReference>
<evidence type="ECO:0000313" key="2">
    <source>
        <dbReference type="EMBL" id="KAH0808261.1"/>
    </source>
</evidence>
<dbReference type="Proteomes" id="UP000719412">
    <property type="component" value="Unassembled WGS sequence"/>
</dbReference>
<dbReference type="InterPro" id="IPR051276">
    <property type="entry name" value="Saccharopine_DH-like_oxidrdct"/>
</dbReference>
<dbReference type="GO" id="GO:0005886">
    <property type="term" value="C:plasma membrane"/>
    <property type="evidence" value="ECO:0007669"/>
    <property type="project" value="TreeGrafter"/>
</dbReference>
<organism evidence="2 3">
    <name type="scientific">Tenebrio molitor</name>
    <name type="common">Yellow mealworm beetle</name>
    <dbReference type="NCBI Taxonomy" id="7067"/>
    <lineage>
        <taxon>Eukaryota</taxon>
        <taxon>Metazoa</taxon>
        <taxon>Ecdysozoa</taxon>
        <taxon>Arthropoda</taxon>
        <taxon>Hexapoda</taxon>
        <taxon>Insecta</taxon>
        <taxon>Pterygota</taxon>
        <taxon>Neoptera</taxon>
        <taxon>Endopterygota</taxon>
        <taxon>Coleoptera</taxon>
        <taxon>Polyphaga</taxon>
        <taxon>Cucujiformia</taxon>
        <taxon>Tenebrionidae</taxon>
        <taxon>Tenebrio</taxon>
    </lineage>
</organism>
<dbReference type="GO" id="GO:0005739">
    <property type="term" value="C:mitochondrion"/>
    <property type="evidence" value="ECO:0007669"/>
    <property type="project" value="TreeGrafter"/>
</dbReference>
<dbReference type="AlphaFoldDB" id="A0A8J6H5S9"/>
<keyword evidence="3" id="KW-1185">Reference proteome</keyword>
<protein>
    <recommendedName>
        <fullName evidence="4">Saccharopine dehydrogenase</fullName>
    </recommendedName>
</protein>
<comment type="caution">
    <text evidence="2">The sequence shown here is derived from an EMBL/GenBank/DDBJ whole genome shotgun (WGS) entry which is preliminary data.</text>
</comment>
<proteinExistence type="predicted"/>
<keyword evidence="1" id="KW-0812">Transmembrane</keyword>
<evidence type="ECO:0008006" key="4">
    <source>
        <dbReference type="Google" id="ProtNLM"/>
    </source>
</evidence>
<gene>
    <name evidence="2" type="ORF">GEV33_014530</name>
</gene>
<reference evidence="2" key="2">
    <citation type="submission" date="2021-08" db="EMBL/GenBank/DDBJ databases">
        <authorList>
            <person name="Eriksson T."/>
        </authorList>
    </citation>
    <scope>NUCLEOTIDE SEQUENCE</scope>
    <source>
        <strain evidence="2">Stoneville</strain>
        <tissue evidence="2">Whole head</tissue>
    </source>
</reference>
<dbReference type="GO" id="GO:0005811">
    <property type="term" value="C:lipid droplet"/>
    <property type="evidence" value="ECO:0007669"/>
    <property type="project" value="TreeGrafter"/>
</dbReference>